<evidence type="ECO:0000256" key="3">
    <source>
        <dbReference type="ARBA" id="ARBA00022748"/>
    </source>
</evidence>
<comment type="caution">
    <text evidence="8">The sequence shown here is derived from an EMBL/GenBank/DDBJ whole genome shotgun (WGS) entry which is preliminary data.</text>
</comment>
<keyword evidence="4 5" id="KW-0802">TPR repeat</keyword>
<name>A0A916RHM9_9HYPH</name>
<accession>A0A916RHM9</accession>
<keyword evidence="9" id="KW-1185">Reference proteome</keyword>
<evidence type="ECO:0000313" key="8">
    <source>
        <dbReference type="EMBL" id="GGA54135.1"/>
    </source>
</evidence>
<dbReference type="AlphaFoldDB" id="A0A916RHM9"/>
<feature type="transmembrane region" description="Helical" evidence="6">
    <location>
        <begin position="88"/>
        <end position="111"/>
    </location>
</feature>
<keyword evidence="2" id="KW-0677">Repeat</keyword>
<evidence type="ECO:0000256" key="2">
    <source>
        <dbReference type="ARBA" id="ARBA00022737"/>
    </source>
</evidence>
<dbReference type="PROSITE" id="PS50005">
    <property type="entry name" value="TPR"/>
    <property type="match status" value="1"/>
</dbReference>
<evidence type="ECO:0000313" key="9">
    <source>
        <dbReference type="Proteomes" id="UP000596977"/>
    </source>
</evidence>
<dbReference type="PANTHER" id="PTHR47870">
    <property type="entry name" value="CYTOCHROME C-TYPE BIOGENESIS PROTEIN CCMH"/>
    <property type="match status" value="1"/>
</dbReference>
<dbReference type="GO" id="GO:0030313">
    <property type="term" value="C:cell envelope"/>
    <property type="evidence" value="ECO:0007669"/>
    <property type="project" value="UniProtKB-SubCell"/>
</dbReference>
<evidence type="ECO:0000256" key="5">
    <source>
        <dbReference type="PROSITE-ProRule" id="PRU00339"/>
    </source>
</evidence>
<dbReference type="GO" id="GO:0017004">
    <property type="term" value="P:cytochrome complex assembly"/>
    <property type="evidence" value="ECO:0007669"/>
    <property type="project" value="UniProtKB-KW"/>
</dbReference>
<keyword evidence="6" id="KW-1133">Transmembrane helix</keyword>
<gene>
    <name evidence="8" type="primary">cycH</name>
    <name evidence="8" type="ORF">GCM10011499_25360</name>
</gene>
<dbReference type="InterPro" id="IPR011990">
    <property type="entry name" value="TPR-like_helical_dom_sf"/>
</dbReference>
<dbReference type="InterPro" id="IPR051263">
    <property type="entry name" value="C-type_cytochrome_biogenesis"/>
</dbReference>
<dbReference type="InterPro" id="IPR019734">
    <property type="entry name" value="TPR_rpt"/>
</dbReference>
<feature type="domain" description="Cytochrome c-type biogenesis protein H TPR" evidence="7">
    <location>
        <begin position="144"/>
        <end position="254"/>
    </location>
</feature>
<reference evidence="8 9" key="1">
    <citation type="journal article" date="2014" name="Int. J. Syst. Evol. Microbiol.">
        <title>Complete genome sequence of Corynebacterium casei LMG S-19264T (=DSM 44701T), isolated from a smear-ripened cheese.</title>
        <authorList>
            <consortium name="US DOE Joint Genome Institute (JGI-PGF)"/>
            <person name="Walter F."/>
            <person name="Albersmeier A."/>
            <person name="Kalinowski J."/>
            <person name="Ruckert C."/>
        </authorList>
    </citation>
    <scope>NUCLEOTIDE SEQUENCE [LARGE SCALE GENOMIC DNA]</scope>
    <source>
        <strain evidence="8 9">CGMCC 1.15896</strain>
    </source>
</reference>
<dbReference type="Gene3D" id="1.25.40.10">
    <property type="entry name" value="Tetratricopeptide repeat domain"/>
    <property type="match status" value="1"/>
</dbReference>
<evidence type="ECO:0000256" key="4">
    <source>
        <dbReference type="ARBA" id="ARBA00022803"/>
    </source>
</evidence>
<organism evidence="8 9">
    <name type="scientific">Pelagibacterium lentulum</name>
    <dbReference type="NCBI Taxonomy" id="2029865"/>
    <lineage>
        <taxon>Bacteria</taxon>
        <taxon>Pseudomonadati</taxon>
        <taxon>Pseudomonadota</taxon>
        <taxon>Alphaproteobacteria</taxon>
        <taxon>Hyphomicrobiales</taxon>
        <taxon>Devosiaceae</taxon>
        <taxon>Pelagibacterium</taxon>
    </lineage>
</organism>
<feature type="repeat" description="TPR" evidence="5">
    <location>
        <begin position="153"/>
        <end position="186"/>
    </location>
</feature>
<dbReference type="RefSeq" id="WP_244640811.1">
    <property type="nucleotide sequence ID" value="NZ_BMKB01000004.1"/>
</dbReference>
<evidence type="ECO:0000256" key="1">
    <source>
        <dbReference type="ARBA" id="ARBA00004196"/>
    </source>
</evidence>
<comment type="subcellular location">
    <subcellularLocation>
        <location evidence="1">Cell envelope</location>
    </subcellularLocation>
</comment>
<dbReference type="InterPro" id="IPR056413">
    <property type="entry name" value="TPR_CcmH_CycH"/>
</dbReference>
<proteinExistence type="predicted"/>
<dbReference type="InterPro" id="IPR017560">
    <property type="entry name" value="Cyt_c_biogenesis_CcmI"/>
</dbReference>
<protein>
    <submittedName>
        <fullName evidence="8">C-type cytochrome biogenesis protein CcmI</fullName>
    </submittedName>
</protein>
<dbReference type="Proteomes" id="UP000596977">
    <property type="component" value="Unassembled WGS sequence"/>
</dbReference>
<evidence type="ECO:0000259" key="7">
    <source>
        <dbReference type="Pfam" id="PF23914"/>
    </source>
</evidence>
<dbReference type="GO" id="GO:0005886">
    <property type="term" value="C:plasma membrane"/>
    <property type="evidence" value="ECO:0007669"/>
    <property type="project" value="TreeGrafter"/>
</dbReference>
<keyword evidence="6" id="KW-0812">Transmembrane</keyword>
<keyword evidence="6" id="KW-0472">Membrane</keyword>
<dbReference type="PANTHER" id="PTHR47870:SF1">
    <property type="entry name" value="CYTOCHROME C-TYPE BIOGENESIS PROTEIN CCMH"/>
    <property type="match status" value="1"/>
</dbReference>
<dbReference type="NCBIfam" id="TIGR03142">
    <property type="entry name" value="cytochro_ccmI"/>
    <property type="match status" value="1"/>
</dbReference>
<dbReference type="SUPFAM" id="SSF48452">
    <property type="entry name" value="TPR-like"/>
    <property type="match status" value="1"/>
</dbReference>
<dbReference type="Pfam" id="PF23914">
    <property type="entry name" value="TPR_CcmH_CycH"/>
    <property type="match status" value="1"/>
</dbReference>
<sequence>MLWIIAIGVAIACCVALLIAVRKRQDHQDETPDDAAARLFYKSQLEGIQEDLAGGRISEAEAIAAKAELAREVMRAKKAAPSSGTSRIATGVVLASLPIAAIAAIGLYVLIGRADLPAQPFAERSFAGSEQELTLETAIAQVEARMEETPNDIRGWLALAPIYMQAGRFEEAANAYRRVLSLEEPTADRETDLAEAIIMANDGELSAEAMGLLQSAAERDSQHVRSRFYIAGELTRIGAFEEAVPAWEYLLSLATGEEPWIPTAQSGLSAAQAGLFVGQLDEPVPDATQDVLIRGMVEGLAARLYDEGGSVGEWMQLVRSRNVLDGADAAQDDLSRALAEVDGMDRIALQDMAQELGLTTE</sequence>
<keyword evidence="3" id="KW-0201">Cytochrome c-type biogenesis</keyword>
<evidence type="ECO:0000256" key="6">
    <source>
        <dbReference type="SAM" id="Phobius"/>
    </source>
</evidence>
<dbReference type="EMBL" id="BMKB01000004">
    <property type="protein sequence ID" value="GGA54135.1"/>
    <property type="molecule type" value="Genomic_DNA"/>
</dbReference>